<evidence type="ECO:0000313" key="4">
    <source>
        <dbReference type="Proteomes" id="UP000222824"/>
    </source>
</evidence>
<dbReference type="Gene3D" id="3.40.50.300">
    <property type="entry name" value="P-loop containing nucleotide triphosphate hydrolases"/>
    <property type="match status" value="1"/>
</dbReference>
<dbReference type="PANTHER" id="PTHR42759:SF5">
    <property type="entry name" value="METHANOL DEHYDROGENASE REGULATOR"/>
    <property type="match status" value="1"/>
</dbReference>
<sequence>MTDPGETGPLGPGVDGDDGGDSDSGVGSADDDGAADAGNATMEPAAVAALAERVADNVEEVIVGKREAVDHVVVTLLARGHLLVEDVPGVGKTTLAKAVARSIDGSFKRVQFTPDLLPSDVTGVNVFDQRTDEFQFQPGPVFANVVLGDEINRAPPKTQSALLEAMEERQVTTDGDTRELPDPFCVIATQNDVEPGQTYDLPVAEVDRFTKKIRLGYPDTDEEAEIIGRMAGDHPVEAVEPVATIGDVRRARAAVAAIEATEALRRYVARLAVHTRRNARLGVSPRGSLALLRAAQARAALDGRDYVIPDDVQAEAPTVFAHRIRSDSGDADGAEIVADALDRVSVE</sequence>
<evidence type="ECO:0000256" key="1">
    <source>
        <dbReference type="SAM" id="MobiDB-lite"/>
    </source>
</evidence>
<accession>A0A2G1WF43</accession>
<reference evidence="3 4" key="1">
    <citation type="journal article" date="2014" name="Front. Microbiol.">
        <title>Population and genomic analysis of the genus Halorubrum.</title>
        <authorList>
            <person name="Fullmer M.S."/>
            <person name="Soucy S.M."/>
            <person name="Swithers K.S."/>
            <person name="Makkay A.M."/>
            <person name="Wheeler R."/>
            <person name="Ventosa A."/>
            <person name="Gogarten J.P."/>
            <person name="Papke R.T."/>
        </authorList>
    </citation>
    <scope>NUCLEOTIDE SEQUENCE [LARGE SCALE GENOMIC DNA]</scope>
    <source>
        <strain evidence="3 4">C49</strain>
    </source>
</reference>
<feature type="region of interest" description="Disordered" evidence="1">
    <location>
        <begin position="1"/>
        <end position="38"/>
    </location>
</feature>
<dbReference type="InterPro" id="IPR041628">
    <property type="entry name" value="ChlI/MoxR_AAA_lid"/>
</dbReference>
<gene>
    <name evidence="3" type="ORF">DJ69_16475</name>
</gene>
<dbReference type="SMART" id="SM00382">
    <property type="entry name" value="AAA"/>
    <property type="match status" value="1"/>
</dbReference>
<dbReference type="PIRSF" id="PIRSF002849">
    <property type="entry name" value="AAA_ATPase_chaperone_MoxR_prd"/>
    <property type="match status" value="1"/>
</dbReference>
<name>A0A2G1WF43_9EURY</name>
<dbReference type="OrthoDB" id="24581at2157"/>
<dbReference type="CDD" id="cd00009">
    <property type="entry name" value="AAA"/>
    <property type="match status" value="1"/>
</dbReference>
<organism evidence="3 4">
    <name type="scientific">Halorubrum persicum</name>
    <dbReference type="NCBI Taxonomy" id="1383844"/>
    <lineage>
        <taxon>Archaea</taxon>
        <taxon>Methanobacteriati</taxon>
        <taxon>Methanobacteriota</taxon>
        <taxon>Stenosarchaea group</taxon>
        <taxon>Halobacteria</taxon>
        <taxon>Halobacteriales</taxon>
        <taxon>Haloferacaceae</taxon>
        <taxon>Halorubrum</taxon>
    </lineage>
</organism>
<dbReference type="PANTHER" id="PTHR42759">
    <property type="entry name" value="MOXR FAMILY PROTEIN"/>
    <property type="match status" value="1"/>
</dbReference>
<dbReference type="GO" id="GO:0005524">
    <property type="term" value="F:ATP binding"/>
    <property type="evidence" value="ECO:0007669"/>
    <property type="project" value="InterPro"/>
</dbReference>
<proteinExistence type="predicted"/>
<dbReference type="EMBL" id="NHOA01000149">
    <property type="protein sequence ID" value="PHQ37602.1"/>
    <property type="molecule type" value="Genomic_DNA"/>
</dbReference>
<dbReference type="AlphaFoldDB" id="A0A2G1WF43"/>
<protein>
    <submittedName>
        <fullName evidence="3">ATPase</fullName>
    </submittedName>
</protein>
<dbReference type="SUPFAM" id="SSF52540">
    <property type="entry name" value="P-loop containing nucleoside triphosphate hydrolases"/>
    <property type="match status" value="1"/>
</dbReference>
<feature type="domain" description="AAA+ ATPase" evidence="2">
    <location>
        <begin position="78"/>
        <end position="219"/>
    </location>
</feature>
<dbReference type="InterPro" id="IPR050764">
    <property type="entry name" value="CbbQ/NirQ/NorQ/GpvN"/>
</dbReference>
<dbReference type="InterPro" id="IPR003593">
    <property type="entry name" value="AAA+_ATPase"/>
</dbReference>
<dbReference type="Proteomes" id="UP000222824">
    <property type="component" value="Unassembled WGS sequence"/>
</dbReference>
<evidence type="ECO:0000259" key="2">
    <source>
        <dbReference type="SMART" id="SM00382"/>
    </source>
</evidence>
<dbReference type="Pfam" id="PF07726">
    <property type="entry name" value="AAA_3"/>
    <property type="match status" value="1"/>
</dbReference>
<evidence type="ECO:0000313" key="3">
    <source>
        <dbReference type="EMBL" id="PHQ37602.1"/>
    </source>
</evidence>
<dbReference type="InterPro" id="IPR011703">
    <property type="entry name" value="ATPase_AAA-3"/>
</dbReference>
<dbReference type="Pfam" id="PF17863">
    <property type="entry name" value="AAA_lid_2"/>
    <property type="match status" value="1"/>
</dbReference>
<comment type="caution">
    <text evidence="3">The sequence shown here is derived from an EMBL/GenBank/DDBJ whole genome shotgun (WGS) entry which is preliminary data.</text>
</comment>
<dbReference type="GO" id="GO:0016887">
    <property type="term" value="F:ATP hydrolysis activity"/>
    <property type="evidence" value="ECO:0007669"/>
    <property type="project" value="InterPro"/>
</dbReference>
<dbReference type="Gene3D" id="1.10.8.80">
    <property type="entry name" value="Magnesium chelatase subunit I, C-Terminal domain"/>
    <property type="match status" value="1"/>
</dbReference>
<dbReference type="InterPro" id="IPR027417">
    <property type="entry name" value="P-loop_NTPase"/>
</dbReference>
<keyword evidence="4" id="KW-1185">Reference proteome</keyword>